<dbReference type="PRINTS" id="PR00411">
    <property type="entry name" value="PNDRDTASEI"/>
</dbReference>
<evidence type="ECO:0000256" key="4">
    <source>
        <dbReference type="ARBA" id="ARBA00023002"/>
    </source>
</evidence>
<reference evidence="14 15" key="1">
    <citation type="submission" date="2019-06" db="EMBL/GenBank/DDBJ databases">
        <title>Sequencing the genomes of 1000 actinobacteria strains.</title>
        <authorList>
            <person name="Klenk H.-P."/>
        </authorList>
    </citation>
    <scope>NUCLEOTIDE SEQUENCE [LARGE SCALE GENOMIC DNA]</scope>
    <source>
        <strain evidence="14 15">DSM 8251</strain>
    </source>
</reference>
<dbReference type="InterPro" id="IPR016156">
    <property type="entry name" value="FAD/NAD-linked_Rdtase_dimer_sf"/>
</dbReference>
<evidence type="ECO:0000256" key="8">
    <source>
        <dbReference type="PIRSR" id="PIRSR000350-2"/>
    </source>
</evidence>
<dbReference type="RefSeq" id="WP_142093910.1">
    <property type="nucleotide sequence ID" value="NZ_BAAAMD010000004.1"/>
</dbReference>
<protein>
    <submittedName>
        <fullName evidence="14">Mycothione reductase</fullName>
    </submittedName>
</protein>
<dbReference type="InterPro" id="IPR001100">
    <property type="entry name" value="Pyr_nuc-diS_OxRdtase"/>
</dbReference>
<accession>A0A542ZCJ6</accession>
<dbReference type="GO" id="GO:0006103">
    <property type="term" value="P:2-oxoglutarate metabolic process"/>
    <property type="evidence" value="ECO:0007669"/>
    <property type="project" value="TreeGrafter"/>
</dbReference>
<evidence type="ECO:0000256" key="11">
    <source>
        <dbReference type="RuleBase" id="RU003691"/>
    </source>
</evidence>
<dbReference type="NCBIfam" id="NF005884">
    <property type="entry name" value="PRK07846.1"/>
    <property type="match status" value="1"/>
</dbReference>
<evidence type="ECO:0000256" key="2">
    <source>
        <dbReference type="ARBA" id="ARBA00022630"/>
    </source>
</evidence>
<evidence type="ECO:0000256" key="7">
    <source>
        <dbReference type="ARBA" id="ARBA00023284"/>
    </source>
</evidence>
<dbReference type="InterPro" id="IPR036188">
    <property type="entry name" value="FAD/NAD-bd_sf"/>
</dbReference>
<dbReference type="SUPFAM" id="SSF55424">
    <property type="entry name" value="FAD/NAD-linked reductases, dimerisation (C-terminal) domain"/>
    <property type="match status" value="1"/>
</dbReference>
<feature type="binding site" evidence="9">
    <location>
        <position position="320"/>
    </location>
    <ligand>
        <name>FAD</name>
        <dbReference type="ChEBI" id="CHEBI:57692"/>
    </ligand>
</feature>
<feature type="domain" description="FAD/NAD(P)-binding" evidence="13">
    <location>
        <begin position="12"/>
        <end position="334"/>
    </location>
</feature>
<feature type="binding site" evidence="9">
    <location>
        <position position="280"/>
    </location>
    <ligand>
        <name>NAD(+)</name>
        <dbReference type="ChEBI" id="CHEBI:57540"/>
    </ligand>
</feature>
<comment type="cofactor">
    <cofactor evidence="9">
        <name>FAD</name>
        <dbReference type="ChEBI" id="CHEBI:57692"/>
    </cofactor>
    <text evidence="9">Binds 1 FAD per subunit.</text>
</comment>
<gene>
    <name evidence="14" type="ORF">FB460_1935</name>
</gene>
<evidence type="ECO:0000259" key="12">
    <source>
        <dbReference type="Pfam" id="PF02852"/>
    </source>
</evidence>
<proteinExistence type="inferred from homology"/>
<keyword evidence="9" id="KW-0547">Nucleotide-binding</keyword>
<dbReference type="Proteomes" id="UP000316196">
    <property type="component" value="Unassembled WGS sequence"/>
</dbReference>
<comment type="caution">
    <text evidence="14">The sequence shown here is derived from an EMBL/GenBank/DDBJ whole genome shotgun (WGS) entry which is preliminary data.</text>
</comment>
<evidence type="ECO:0000256" key="3">
    <source>
        <dbReference type="ARBA" id="ARBA00022827"/>
    </source>
</evidence>
<dbReference type="InterPro" id="IPR004099">
    <property type="entry name" value="Pyr_nucl-diS_OxRdtase_dimer"/>
</dbReference>
<evidence type="ECO:0000313" key="14">
    <source>
        <dbReference type="EMBL" id="TQL58082.1"/>
    </source>
</evidence>
<dbReference type="PRINTS" id="PR00368">
    <property type="entry name" value="FADPNR"/>
</dbReference>
<dbReference type="EMBL" id="VFOR01000002">
    <property type="protein sequence ID" value="TQL58082.1"/>
    <property type="molecule type" value="Genomic_DNA"/>
</dbReference>
<dbReference type="InterPro" id="IPR050151">
    <property type="entry name" value="Class-I_Pyr_Nuc-Dis_Oxidored"/>
</dbReference>
<evidence type="ECO:0000256" key="5">
    <source>
        <dbReference type="ARBA" id="ARBA00023027"/>
    </source>
</evidence>
<dbReference type="Pfam" id="PF07992">
    <property type="entry name" value="Pyr_redox_2"/>
    <property type="match status" value="1"/>
</dbReference>
<evidence type="ECO:0000256" key="9">
    <source>
        <dbReference type="PIRSR" id="PIRSR000350-3"/>
    </source>
</evidence>
<keyword evidence="15" id="KW-1185">Reference proteome</keyword>
<dbReference type="PANTHER" id="PTHR22912">
    <property type="entry name" value="DISULFIDE OXIDOREDUCTASE"/>
    <property type="match status" value="1"/>
</dbReference>
<dbReference type="AlphaFoldDB" id="A0A542ZCJ6"/>
<feature type="disulfide bond" description="Redox-active" evidence="10">
    <location>
        <begin position="51"/>
        <end position="56"/>
    </location>
</feature>
<keyword evidence="5 9" id="KW-0520">NAD</keyword>
<keyword evidence="7 11" id="KW-0676">Redox-active center</keyword>
<evidence type="ECO:0000313" key="15">
    <source>
        <dbReference type="Proteomes" id="UP000316196"/>
    </source>
</evidence>
<evidence type="ECO:0000259" key="13">
    <source>
        <dbReference type="Pfam" id="PF07992"/>
    </source>
</evidence>
<feature type="domain" description="Pyridine nucleotide-disulphide oxidoreductase dimerisation" evidence="12">
    <location>
        <begin position="356"/>
        <end position="464"/>
    </location>
</feature>
<dbReference type="PIRSF" id="PIRSF000350">
    <property type="entry name" value="Mercury_reductase_MerA"/>
    <property type="match status" value="1"/>
</dbReference>
<organism evidence="14 15">
    <name type="scientific">Propioniferax innocua</name>
    <dbReference type="NCBI Taxonomy" id="1753"/>
    <lineage>
        <taxon>Bacteria</taxon>
        <taxon>Bacillati</taxon>
        <taxon>Actinomycetota</taxon>
        <taxon>Actinomycetes</taxon>
        <taxon>Propionibacteriales</taxon>
        <taxon>Propionibacteriaceae</taxon>
        <taxon>Propioniferax</taxon>
    </lineage>
</organism>
<dbReference type="Pfam" id="PF02852">
    <property type="entry name" value="Pyr_redox_dim"/>
    <property type="match status" value="1"/>
</dbReference>
<feature type="active site" description="Proton acceptor" evidence="8">
    <location>
        <position position="454"/>
    </location>
</feature>
<sequence>MVVETPQATHHDLCIIGSGSANSLIDESLEHLSIAQVERGVGSTGAFGGTCLNVGCIPTKMYAHPATLAASAPDASRLGVDLEFHRAHWGQIRDRIFGRIDQISSGGRDWRHQNENVTLLEGEGRFVDAHTLDVTSANGSTRRITADRFVIATGSRPRRLEVPGADEITVHTSDDIMRRETLPASLIILGGGFISAEFAHIFASFGTRVQIINRSGALLRQHDAEISQRFTEIMGRRLPVHLDEPVVSVARGGEGVIVRTKDAEGVEREHTAEALLNATGRIPNSDGLGLDAAGVTVENGRVVVDEHQRTSQPHIFALGDVSSPFQLKHVANHEAKVVQHNLLHSEEPIAVNHEAVPAAVFGHPQVAAVGLTESAAREEFDDVVTVTQPYGSVAYGWAMEDEDHFCKLVARCDGALLGAHIIGPEASILIQPLVQAMATGLDVRTMATGQYWIHPALTELVENALLALPVDRKEP</sequence>
<feature type="binding site" evidence="9">
    <location>
        <position position="124"/>
    </location>
    <ligand>
        <name>FAD</name>
        <dbReference type="ChEBI" id="CHEBI:57692"/>
    </ligand>
</feature>
<feature type="binding site" evidence="9">
    <location>
        <begin position="190"/>
        <end position="197"/>
    </location>
    <ligand>
        <name>NAD(+)</name>
        <dbReference type="ChEBI" id="CHEBI:57540"/>
    </ligand>
</feature>
<name>A0A542ZCJ6_9ACTN</name>
<keyword evidence="3 9" id="KW-0274">FAD</keyword>
<keyword evidence="2 11" id="KW-0285">Flavoprotein</keyword>
<dbReference type="GO" id="GO:0050660">
    <property type="term" value="F:flavin adenine dinucleotide binding"/>
    <property type="evidence" value="ECO:0007669"/>
    <property type="project" value="TreeGrafter"/>
</dbReference>
<dbReference type="PROSITE" id="PS00076">
    <property type="entry name" value="PYRIDINE_REDOX_1"/>
    <property type="match status" value="1"/>
</dbReference>
<dbReference type="Gene3D" id="3.50.50.60">
    <property type="entry name" value="FAD/NAD(P)-binding domain"/>
    <property type="match status" value="2"/>
</dbReference>
<comment type="similarity">
    <text evidence="1 11">Belongs to the class-I pyridine nucleotide-disulfide oxidoreductase family.</text>
</comment>
<feature type="binding site" evidence="9">
    <location>
        <position position="60"/>
    </location>
    <ligand>
        <name>FAD</name>
        <dbReference type="ChEBI" id="CHEBI:57692"/>
    </ligand>
</feature>
<keyword evidence="6" id="KW-1015">Disulfide bond</keyword>
<evidence type="ECO:0000256" key="6">
    <source>
        <dbReference type="ARBA" id="ARBA00023157"/>
    </source>
</evidence>
<dbReference type="OrthoDB" id="4763248at2"/>
<dbReference type="Gene3D" id="3.30.390.30">
    <property type="match status" value="1"/>
</dbReference>
<dbReference type="InterPro" id="IPR012999">
    <property type="entry name" value="Pyr_OxRdtase_I_AS"/>
</dbReference>
<dbReference type="PANTHER" id="PTHR22912:SF217">
    <property type="entry name" value="DIHYDROLIPOYL DEHYDROGENASE"/>
    <property type="match status" value="1"/>
</dbReference>
<dbReference type="GO" id="GO:0004148">
    <property type="term" value="F:dihydrolipoyl dehydrogenase (NADH) activity"/>
    <property type="evidence" value="ECO:0007669"/>
    <property type="project" value="TreeGrafter"/>
</dbReference>
<keyword evidence="4 11" id="KW-0560">Oxidoreductase</keyword>
<evidence type="ECO:0000256" key="1">
    <source>
        <dbReference type="ARBA" id="ARBA00007532"/>
    </source>
</evidence>
<dbReference type="InterPro" id="IPR023753">
    <property type="entry name" value="FAD/NAD-binding_dom"/>
</dbReference>
<feature type="binding site" evidence="9">
    <location>
        <begin position="153"/>
        <end position="155"/>
    </location>
    <ligand>
        <name>FAD</name>
        <dbReference type="ChEBI" id="CHEBI:57692"/>
    </ligand>
</feature>
<evidence type="ECO:0000256" key="10">
    <source>
        <dbReference type="PIRSR" id="PIRSR000350-4"/>
    </source>
</evidence>
<dbReference type="SUPFAM" id="SSF51905">
    <property type="entry name" value="FAD/NAD(P)-binding domain"/>
    <property type="match status" value="1"/>
</dbReference>